<feature type="compositionally biased region" description="Low complexity" evidence="1">
    <location>
        <begin position="57"/>
        <end position="79"/>
    </location>
</feature>
<evidence type="ECO:0008006" key="5">
    <source>
        <dbReference type="Google" id="ProtNLM"/>
    </source>
</evidence>
<protein>
    <recommendedName>
        <fullName evidence="5">DUF3558 domain-containing protein</fullName>
    </recommendedName>
</protein>
<feature type="region of interest" description="Disordered" evidence="1">
    <location>
        <begin position="1"/>
        <end position="20"/>
    </location>
</feature>
<feature type="chain" id="PRO_5045450990" description="DUF3558 domain-containing protein" evidence="2">
    <location>
        <begin position="45"/>
        <end position="218"/>
    </location>
</feature>
<reference evidence="3 4" key="1">
    <citation type="submission" date="2023-11" db="EMBL/GenBank/DDBJ databases">
        <title>Draft genome sequence of Microbacterium arthrosphaerae JCM 30492.</title>
        <authorList>
            <person name="Zhang G."/>
            <person name="Ding Y."/>
        </authorList>
    </citation>
    <scope>NUCLEOTIDE SEQUENCE [LARGE SCALE GENOMIC DNA]</scope>
    <source>
        <strain evidence="3 4">JCM 30492</strain>
    </source>
</reference>
<feature type="region of interest" description="Disordered" evidence="1">
    <location>
        <begin position="47"/>
        <end position="81"/>
    </location>
</feature>
<gene>
    <name evidence="3" type="ORF">R8Z58_13800</name>
</gene>
<dbReference type="Proteomes" id="UP001283109">
    <property type="component" value="Unassembled WGS sequence"/>
</dbReference>
<keyword evidence="2" id="KW-0732">Signal</keyword>
<dbReference type="RefSeq" id="WP_318354362.1">
    <property type="nucleotide sequence ID" value="NZ_JAWQEV010000004.1"/>
</dbReference>
<sequence length="218" mass="22578">MAPRAMRRAAARPTHRGRRLRAATMRAAGAGAALLVLAGLAACAPEDAPSGSGGQQTPSASTSASAGPTGTPTPSPSATFRAEIPDDCREMLTAAVLDQLDGVPLNDPAFGASGPQADGSLVCVWRDPAADTTGLMTTISYMSRGPALDMLNQLVADEGFACYTPTGGTRCEKTWPNPTYPVTDGRTLFWRDDILIDTVYSNLAPSGYTDAVVGAIFD</sequence>
<accession>A0ABU4H3E1</accession>
<name>A0ABU4H3E1_9MICO</name>
<evidence type="ECO:0000313" key="4">
    <source>
        <dbReference type="Proteomes" id="UP001283109"/>
    </source>
</evidence>
<feature type="signal peptide" evidence="2">
    <location>
        <begin position="1"/>
        <end position="44"/>
    </location>
</feature>
<evidence type="ECO:0000313" key="3">
    <source>
        <dbReference type="EMBL" id="MDW4573850.1"/>
    </source>
</evidence>
<comment type="caution">
    <text evidence="3">The sequence shown here is derived from an EMBL/GenBank/DDBJ whole genome shotgun (WGS) entry which is preliminary data.</text>
</comment>
<evidence type="ECO:0000256" key="2">
    <source>
        <dbReference type="SAM" id="SignalP"/>
    </source>
</evidence>
<evidence type="ECO:0000256" key="1">
    <source>
        <dbReference type="SAM" id="MobiDB-lite"/>
    </source>
</evidence>
<dbReference type="EMBL" id="JAWQEV010000004">
    <property type="protein sequence ID" value="MDW4573850.1"/>
    <property type="molecule type" value="Genomic_DNA"/>
</dbReference>
<proteinExistence type="predicted"/>
<organism evidence="3 4">
    <name type="scientific">Microbacterium arthrosphaerae</name>
    <dbReference type="NCBI Taxonomy" id="792652"/>
    <lineage>
        <taxon>Bacteria</taxon>
        <taxon>Bacillati</taxon>
        <taxon>Actinomycetota</taxon>
        <taxon>Actinomycetes</taxon>
        <taxon>Micrococcales</taxon>
        <taxon>Microbacteriaceae</taxon>
        <taxon>Microbacterium</taxon>
    </lineage>
</organism>
<keyword evidence="4" id="KW-1185">Reference proteome</keyword>